<keyword evidence="5" id="KW-0560">Oxidoreductase</keyword>
<keyword evidence="3" id="KW-0285">Flavoprotein</keyword>
<keyword evidence="4" id="KW-0274">FAD</keyword>
<dbReference type="InterPro" id="IPR016167">
    <property type="entry name" value="FAD-bd_PCMH_sub1"/>
</dbReference>
<sequence>MTDIAHQLQGKIEGNVLSPMSPGYSEALRRNSDLSVLEAACVAQPAVYTDISTIISFASSRKLEIAVKGGGCHSSTWSSSQGGVVIDLSILKKVTLSKDRSTVIVQGGANWGDVYELGSKEGFEVVGAPLWFVGVGGSLLGGAYGNLTAEHGLGLDNMVAAKVVLADGRIIDTSVTKEPDLFWAIRGGGCQFGIVVEFVLRTFPSPGPSTIGSLVYSGTVFPDVLKVIQEFVTTATVHEKVGLMFTRPAPHFQPTVVVTPWISGATTRSTANILAPFRSDIAPLIDKVTSAPDQLIVSHASDAALSSAPRRLIIRGVPFIDLWTDMMLEVWTRWCKFTEEHEDARRSTVIWDTRKSEKVAEVRREDTAFCVRYPHYSVAIQGRNSRPETDEVSRAFVTSTAAFIRQTNIQKTGHDLGLLLNMAQGDEPAEAVFGLNLAKLRKLKAKYDPERMWTKGFVIDSDVEESKAESV</sequence>
<evidence type="ECO:0000256" key="5">
    <source>
        <dbReference type="ARBA" id="ARBA00023002"/>
    </source>
</evidence>
<evidence type="ECO:0000313" key="7">
    <source>
        <dbReference type="EMBL" id="THH13191.1"/>
    </source>
</evidence>
<reference evidence="7 8" key="1">
    <citation type="submission" date="2019-02" db="EMBL/GenBank/DDBJ databases">
        <title>Genome sequencing of the rare red list fungi Bondarzewia mesenterica.</title>
        <authorList>
            <person name="Buettner E."/>
            <person name="Kellner H."/>
        </authorList>
    </citation>
    <scope>NUCLEOTIDE SEQUENCE [LARGE SCALE GENOMIC DNA]</scope>
    <source>
        <strain evidence="7 8">DSM 108281</strain>
    </source>
</reference>
<dbReference type="InterPro" id="IPR050416">
    <property type="entry name" value="FAD-linked_Oxidoreductase"/>
</dbReference>
<dbReference type="PANTHER" id="PTHR42973:SF39">
    <property type="entry name" value="FAD-BINDING PCMH-TYPE DOMAIN-CONTAINING PROTEIN"/>
    <property type="match status" value="1"/>
</dbReference>
<dbReference type="Pfam" id="PF08031">
    <property type="entry name" value="BBE"/>
    <property type="match status" value="1"/>
</dbReference>
<dbReference type="GO" id="GO:0016491">
    <property type="term" value="F:oxidoreductase activity"/>
    <property type="evidence" value="ECO:0007669"/>
    <property type="project" value="UniProtKB-KW"/>
</dbReference>
<dbReference type="InterPro" id="IPR016166">
    <property type="entry name" value="FAD-bd_PCMH"/>
</dbReference>
<dbReference type="SUPFAM" id="SSF56176">
    <property type="entry name" value="FAD-binding/transporter-associated domain-like"/>
    <property type="match status" value="1"/>
</dbReference>
<evidence type="ECO:0000256" key="2">
    <source>
        <dbReference type="ARBA" id="ARBA00005466"/>
    </source>
</evidence>
<name>A0A4S4LNY0_9AGAM</name>
<evidence type="ECO:0000313" key="8">
    <source>
        <dbReference type="Proteomes" id="UP000310158"/>
    </source>
</evidence>
<comment type="similarity">
    <text evidence="2">Belongs to the oxygen-dependent FAD-linked oxidoreductase family.</text>
</comment>
<gene>
    <name evidence="7" type="ORF">EW146_g7004</name>
</gene>
<feature type="domain" description="FAD-binding PCMH-type" evidence="6">
    <location>
        <begin position="35"/>
        <end position="205"/>
    </location>
</feature>
<evidence type="ECO:0000259" key="6">
    <source>
        <dbReference type="PROSITE" id="PS51387"/>
    </source>
</evidence>
<dbReference type="Gene3D" id="3.30.465.10">
    <property type="match status" value="1"/>
</dbReference>
<keyword evidence="8" id="KW-1185">Reference proteome</keyword>
<dbReference type="InterPro" id="IPR006094">
    <property type="entry name" value="Oxid_FAD_bind_N"/>
</dbReference>
<dbReference type="AlphaFoldDB" id="A0A4S4LNY0"/>
<dbReference type="PANTHER" id="PTHR42973">
    <property type="entry name" value="BINDING OXIDOREDUCTASE, PUTATIVE (AFU_ORTHOLOGUE AFUA_1G17690)-RELATED"/>
    <property type="match status" value="1"/>
</dbReference>
<accession>A0A4S4LNY0</accession>
<dbReference type="InterPro" id="IPR036318">
    <property type="entry name" value="FAD-bd_PCMH-like_sf"/>
</dbReference>
<comment type="cofactor">
    <cofactor evidence="1">
        <name>FAD</name>
        <dbReference type="ChEBI" id="CHEBI:57692"/>
    </cofactor>
</comment>
<dbReference type="Gene3D" id="3.40.462.20">
    <property type="match status" value="1"/>
</dbReference>
<dbReference type="PROSITE" id="PS51387">
    <property type="entry name" value="FAD_PCMH"/>
    <property type="match status" value="1"/>
</dbReference>
<comment type="caution">
    <text evidence="7">The sequence shown here is derived from an EMBL/GenBank/DDBJ whole genome shotgun (WGS) entry which is preliminary data.</text>
</comment>
<dbReference type="GO" id="GO:0071949">
    <property type="term" value="F:FAD binding"/>
    <property type="evidence" value="ECO:0007669"/>
    <property type="project" value="InterPro"/>
</dbReference>
<evidence type="ECO:0000256" key="1">
    <source>
        <dbReference type="ARBA" id="ARBA00001974"/>
    </source>
</evidence>
<evidence type="ECO:0000256" key="4">
    <source>
        <dbReference type="ARBA" id="ARBA00022827"/>
    </source>
</evidence>
<dbReference type="InterPro" id="IPR012951">
    <property type="entry name" value="BBE"/>
</dbReference>
<dbReference type="EMBL" id="SGPL01000379">
    <property type="protein sequence ID" value="THH13191.1"/>
    <property type="molecule type" value="Genomic_DNA"/>
</dbReference>
<dbReference type="InterPro" id="IPR016169">
    <property type="entry name" value="FAD-bd_PCMH_sub2"/>
</dbReference>
<dbReference type="OrthoDB" id="415825at2759"/>
<protein>
    <recommendedName>
        <fullName evidence="6">FAD-binding PCMH-type domain-containing protein</fullName>
    </recommendedName>
</protein>
<dbReference type="Gene3D" id="3.30.43.10">
    <property type="entry name" value="Uridine Diphospho-n-acetylenolpyruvylglucosamine Reductase, domain 2"/>
    <property type="match status" value="1"/>
</dbReference>
<organism evidence="7 8">
    <name type="scientific">Bondarzewia mesenterica</name>
    <dbReference type="NCBI Taxonomy" id="1095465"/>
    <lineage>
        <taxon>Eukaryota</taxon>
        <taxon>Fungi</taxon>
        <taxon>Dikarya</taxon>
        <taxon>Basidiomycota</taxon>
        <taxon>Agaricomycotina</taxon>
        <taxon>Agaricomycetes</taxon>
        <taxon>Russulales</taxon>
        <taxon>Bondarzewiaceae</taxon>
        <taxon>Bondarzewia</taxon>
    </lineage>
</organism>
<dbReference type="Pfam" id="PF01565">
    <property type="entry name" value="FAD_binding_4"/>
    <property type="match status" value="1"/>
</dbReference>
<evidence type="ECO:0000256" key="3">
    <source>
        <dbReference type="ARBA" id="ARBA00022630"/>
    </source>
</evidence>
<dbReference type="Proteomes" id="UP000310158">
    <property type="component" value="Unassembled WGS sequence"/>
</dbReference>
<proteinExistence type="inferred from homology"/>